<dbReference type="Proteomes" id="UP000027446">
    <property type="component" value="Unassembled WGS sequence"/>
</dbReference>
<evidence type="ECO:0000313" key="1">
    <source>
        <dbReference type="EMBL" id="KCZ85553.1"/>
    </source>
</evidence>
<dbReference type="InterPro" id="IPR032710">
    <property type="entry name" value="NTF2-like_dom_sf"/>
</dbReference>
<dbReference type="RefSeq" id="WP_035570341.1">
    <property type="nucleotide sequence ID" value="NZ_ARYH01000001.1"/>
</dbReference>
<evidence type="ECO:0000313" key="2">
    <source>
        <dbReference type="Proteomes" id="UP000027446"/>
    </source>
</evidence>
<evidence type="ECO:0008006" key="3">
    <source>
        <dbReference type="Google" id="ProtNLM"/>
    </source>
</evidence>
<dbReference type="OrthoDB" id="9795306at2"/>
<proteinExistence type="predicted"/>
<accession>A0A069E631</accession>
<name>A0A069E631_9PROT</name>
<dbReference type="EMBL" id="ARYH01000001">
    <property type="protein sequence ID" value="KCZ85553.1"/>
    <property type="molecule type" value="Genomic_DNA"/>
</dbReference>
<dbReference type="AlphaFoldDB" id="A0A069E631"/>
<protein>
    <recommendedName>
        <fullName evidence="3">SnoaL-like domain-containing protein</fullName>
    </recommendedName>
</protein>
<comment type="caution">
    <text evidence="1">The sequence shown here is derived from an EMBL/GenBank/DDBJ whole genome shotgun (WGS) entry which is preliminary data.</text>
</comment>
<dbReference type="STRING" id="1280949.HAD_07710"/>
<sequence length="159" mass="17575">MAPPITSSTLSIVSNRGSTSAETKVKTRVFAWCSTWSSVNGAFLTEQLRTIAIDEPVRMVTDFGRRMSVSVSLDAYAAFWSQLLSETFSEWSLVIDSPIDVMVGNNRAIASFNARLQGTTHEGGRASQRQHVQQVFKIVDGTWRLAQEQMTISPENACL</sequence>
<dbReference type="SUPFAM" id="SSF54427">
    <property type="entry name" value="NTF2-like"/>
    <property type="match status" value="1"/>
</dbReference>
<keyword evidence="2" id="KW-1185">Reference proteome</keyword>
<reference evidence="1 2" key="1">
    <citation type="journal article" date="2014" name="Antonie Van Leeuwenhoek">
        <title>Hyphomonas beringensis sp. nov. and Hyphomonas chukchiensis sp. nov., isolated from surface seawater of the Bering Sea and Chukchi Sea.</title>
        <authorList>
            <person name="Li C."/>
            <person name="Lai Q."/>
            <person name="Li G."/>
            <person name="Dong C."/>
            <person name="Wang J."/>
            <person name="Liao Y."/>
            <person name="Shao Z."/>
        </authorList>
    </citation>
    <scope>NUCLEOTIDE SEQUENCE [LARGE SCALE GENOMIC DNA]</scope>
    <source>
        <strain evidence="1 2">MHS-3</strain>
    </source>
</reference>
<organism evidence="1 2">
    <name type="scientific">Hyphomonas adhaerens MHS-3</name>
    <dbReference type="NCBI Taxonomy" id="1280949"/>
    <lineage>
        <taxon>Bacteria</taxon>
        <taxon>Pseudomonadati</taxon>
        <taxon>Pseudomonadota</taxon>
        <taxon>Alphaproteobacteria</taxon>
        <taxon>Hyphomonadales</taxon>
        <taxon>Hyphomonadaceae</taxon>
        <taxon>Hyphomonas</taxon>
    </lineage>
</organism>
<gene>
    <name evidence="1" type="ORF">HAD_07710</name>
</gene>
<dbReference type="Gene3D" id="3.10.450.50">
    <property type="match status" value="1"/>
</dbReference>